<dbReference type="RefSeq" id="WP_345674913.1">
    <property type="nucleotide sequence ID" value="NZ_BAABHS010000005.1"/>
</dbReference>
<feature type="domain" description="Fumarylacetoacetase-like C-terminal" evidence="3">
    <location>
        <begin position="77"/>
        <end position="282"/>
    </location>
</feature>
<dbReference type="InterPro" id="IPR011234">
    <property type="entry name" value="Fumarylacetoacetase-like_C"/>
</dbReference>
<keyword evidence="2" id="KW-0479">Metal-binding</keyword>
<dbReference type="GO" id="GO:0016787">
    <property type="term" value="F:hydrolase activity"/>
    <property type="evidence" value="ECO:0007669"/>
    <property type="project" value="UniProtKB-KW"/>
</dbReference>
<name>A0ABP9GYW4_9ACTN</name>
<dbReference type="PANTHER" id="PTHR42796:SF4">
    <property type="entry name" value="FUMARYLACETOACETATE HYDROLASE DOMAIN-CONTAINING PROTEIN 2A"/>
    <property type="match status" value="1"/>
</dbReference>
<sequence length="288" mass="30488">MRFLRVGDEGSEIPALARPESTGRAYDLRPLTKDIDGAFFASGGPERAAAAAAAGELPDLDIRGMRIGAALARPHAIYAIGLNYRDHAAETGAEVPREPIVFSKAPNSLCGPHDTVVFPPGAAKGDWEAELGIVIGHRAHLLDGPESAADVIAGYVALNDISEREFQLEHGGQWLKGKSHPTFNPTGPHLVTPDEAGDPHNLRLVTRVNGKTMQDGTTADMIFRPAHIVWYLSRFLALEPGDLINTGTPAGVGMGQTPPCYLGNGDIVEVEVSGLGSLRNPVHIPAAP</sequence>
<accession>A0ABP9GYW4</accession>
<keyword evidence="5" id="KW-1185">Reference proteome</keyword>
<evidence type="ECO:0000259" key="3">
    <source>
        <dbReference type="Pfam" id="PF01557"/>
    </source>
</evidence>
<dbReference type="Proteomes" id="UP001500466">
    <property type="component" value="Unassembled WGS sequence"/>
</dbReference>
<comment type="caution">
    <text evidence="4">The sequence shown here is derived from an EMBL/GenBank/DDBJ whole genome shotgun (WGS) entry which is preliminary data.</text>
</comment>
<evidence type="ECO:0000313" key="4">
    <source>
        <dbReference type="EMBL" id="GAA4957011.1"/>
    </source>
</evidence>
<dbReference type="Pfam" id="PF01557">
    <property type="entry name" value="FAA_hydrolase"/>
    <property type="match status" value="1"/>
</dbReference>
<dbReference type="PANTHER" id="PTHR42796">
    <property type="entry name" value="FUMARYLACETOACETATE HYDROLASE DOMAIN-CONTAINING PROTEIN 2A-RELATED"/>
    <property type="match status" value="1"/>
</dbReference>
<keyword evidence="4" id="KW-0378">Hydrolase</keyword>
<protein>
    <submittedName>
        <fullName evidence="4">Fumarylacetoacetate hydrolase family protein</fullName>
    </submittedName>
</protein>
<gene>
    <name evidence="4" type="ORF">GCM10023205_19180</name>
</gene>
<dbReference type="InterPro" id="IPR036663">
    <property type="entry name" value="Fumarylacetoacetase_C_sf"/>
</dbReference>
<dbReference type="InterPro" id="IPR051121">
    <property type="entry name" value="FAH"/>
</dbReference>
<evidence type="ECO:0000313" key="5">
    <source>
        <dbReference type="Proteomes" id="UP001500466"/>
    </source>
</evidence>
<dbReference type="Gene3D" id="3.90.850.10">
    <property type="entry name" value="Fumarylacetoacetase-like, C-terminal domain"/>
    <property type="match status" value="1"/>
</dbReference>
<dbReference type="EMBL" id="BAABHS010000005">
    <property type="protein sequence ID" value="GAA4957011.1"/>
    <property type="molecule type" value="Genomic_DNA"/>
</dbReference>
<reference evidence="5" key="1">
    <citation type="journal article" date="2019" name="Int. J. Syst. Evol. Microbiol.">
        <title>The Global Catalogue of Microorganisms (GCM) 10K type strain sequencing project: providing services to taxonomists for standard genome sequencing and annotation.</title>
        <authorList>
            <consortium name="The Broad Institute Genomics Platform"/>
            <consortium name="The Broad Institute Genome Sequencing Center for Infectious Disease"/>
            <person name="Wu L."/>
            <person name="Ma J."/>
        </authorList>
    </citation>
    <scope>NUCLEOTIDE SEQUENCE [LARGE SCALE GENOMIC DNA]</scope>
    <source>
        <strain evidence="5">JCM 17986</strain>
    </source>
</reference>
<evidence type="ECO:0000256" key="2">
    <source>
        <dbReference type="ARBA" id="ARBA00022723"/>
    </source>
</evidence>
<evidence type="ECO:0000256" key="1">
    <source>
        <dbReference type="ARBA" id="ARBA00010211"/>
    </source>
</evidence>
<dbReference type="SUPFAM" id="SSF56529">
    <property type="entry name" value="FAH"/>
    <property type="match status" value="1"/>
</dbReference>
<comment type="similarity">
    <text evidence="1">Belongs to the FAH family.</text>
</comment>
<organism evidence="4 5">
    <name type="scientific">Yinghuangia aomiensis</name>
    <dbReference type="NCBI Taxonomy" id="676205"/>
    <lineage>
        <taxon>Bacteria</taxon>
        <taxon>Bacillati</taxon>
        <taxon>Actinomycetota</taxon>
        <taxon>Actinomycetes</taxon>
        <taxon>Kitasatosporales</taxon>
        <taxon>Streptomycetaceae</taxon>
        <taxon>Yinghuangia</taxon>
    </lineage>
</organism>
<proteinExistence type="inferred from homology"/>